<feature type="domain" description="Methyltransferase" evidence="2">
    <location>
        <begin position="67"/>
        <end position="163"/>
    </location>
</feature>
<evidence type="ECO:0000259" key="2">
    <source>
        <dbReference type="Pfam" id="PF13649"/>
    </source>
</evidence>
<gene>
    <name evidence="3" type="ORF">DVS28_a2579</name>
</gene>
<evidence type="ECO:0000313" key="3">
    <source>
        <dbReference type="EMBL" id="AXV07259.1"/>
    </source>
</evidence>
<dbReference type="GO" id="GO:0032259">
    <property type="term" value="P:methylation"/>
    <property type="evidence" value="ECO:0007669"/>
    <property type="project" value="UniProtKB-KW"/>
</dbReference>
<sequence length="309" mass="33463">MTNTTHEHQHHGHGGHDHGSHDHDSVDWDAMGESLEEEGTVVAPMLEEILGWVDTIVGDDGRAPRRILDVGSGPGVGTVSMLQRWPDAEAVAVDAGQGLLARADRRAADRGVADRLTTIERHLPADLTDLGRFDLIWVSMVLHHLGDGTEAVRTLADLLEPGGVLVAVDFGDPMTFLPEDLDLGRPGLDQRLEEAVGRWLRHGHGHDEVPDDATVNGDVDALARAAGLEVVAVRDFRLRLESPLDVPSRRLLAGHLRRLQTVLADGLDPDDVAALETLLDDTHADGVHHSDRVHLDTSRRVHVIAAPTA</sequence>
<dbReference type="InterPro" id="IPR041698">
    <property type="entry name" value="Methyltransf_25"/>
</dbReference>
<accession>A0A346XYG2</accession>
<name>A0A346XYG2_9ACTN</name>
<dbReference type="EMBL" id="CP031165">
    <property type="protein sequence ID" value="AXV07259.1"/>
    <property type="molecule type" value="Genomic_DNA"/>
</dbReference>
<proteinExistence type="predicted"/>
<dbReference type="AlphaFoldDB" id="A0A346XYG2"/>
<reference evidence="3 4" key="1">
    <citation type="submission" date="2018-09" db="EMBL/GenBank/DDBJ databases">
        <title>Complete genome sequence of Euzebya sp. DY32-46 isolated from seawater of Pacific Ocean.</title>
        <authorList>
            <person name="Xu L."/>
            <person name="Wu Y.-H."/>
            <person name="Xu X.-W."/>
        </authorList>
    </citation>
    <scope>NUCLEOTIDE SEQUENCE [LARGE SCALE GENOMIC DNA]</scope>
    <source>
        <strain evidence="3 4">DY32-46</strain>
    </source>
</reference>
<dbReference type="Proteomes" id="UP000264006">
    <property type="component" value="Chromosome"/>
</dbReference>
<evidence type="ECO:0000313" key="4">
    <source>
        <dbReference type="Proteomes" id="UP000264006"/>
    </source>
</evidence>
<dbReference type="InterPro" id="IPR029063">
    <property type="entry name" value="SAM-dependent_MTases_sf"/>
</dbReference>
<dbReference type="OrthoDB" id="3382693at2"/>
<dbReference type="GO" id="GO:0008168">
    <property type="term" value="F:methyltransferase activity"/>
    <property type="evidence" value="ECO:0007669"/>
    <property type="project" value="UniProtKB-KW"/>
</dbReference>
<organism evidence="3 4">
    <name type="scientific">Euzebya pacifica</name>
    <dbReference type="NCBI Taxonomy" id="1608957"/>
    <lineage>
        <taxon>Bacteria</taxon>
        <taxon>Bacillati</taxon>
        <taxon>Actinomycetota</taxon>
        <taxon>Nitriliruptoria</taxon>
        <taxon>Euzebyales</taxon>
    </lineage>
</organism>
<keyword evidence="4" id="KW-1185">Reference proteome</keyword>
<keyword evidence="3" id="KW-0489">Methyltransferase</keyword>
<dbReference type="KEGG" id="euz:DVS28_a2579"/>
<dbReference type="Gene3D" id="3.40.50.150">
    <property type="entry name" value="Vaccinia Virus protein VP39"/>
    <property type="match status" value="1"/>
</dbReference>
<dbReference type="CDD" id="cd02440">
    <property type="entry name" value="AdoMet_MTases"/>
    <property type="match status" value="1"/>
</dbReference>
<dbReference type="PANTHER" id="PTHR43591">
    <property type="entry name" value="METHYLTRANSFERASE"/>
    <property type="match status" value="1"/>
</dbReference>
<feature type="compositionally biased region" description="Basic and acidic residues" evidence="1">
    <location>
        <begin position="14"/>
        <end position="26"/>
    </location>
</feature>
<feature type="region of interest" description="Disordered" evidence="1">
    <location>
        <begin position="1"/>
        <end position="27"/>
    </location>
</feature>
<dbReference type="Pfam" id="PF13649">
    <property type="entry name" value="Methyltransf_25"/>
    <property type="match status" value="1"/>
</dbReference>
<evidence type="ECO:0000256" key="1">
    <source>
        <dbReference type="SAM" id="MobiDB-lite"/>
    </source>
</evidence>
<protein>
    <submittedName>
        <fullName evidence="3">Putative methyltransferase</fullName>
    </submittedName>
</protein>
<dbReference type="SUPFAM" id="SSF53335">
    <property type="entry name" value="S-adenosyl-L-methionine-dependent methyltransferases"/>
    <property type="match status" value="1"/>
</dbReference>
<dbReference type="RefSeq" id="WP_114591775.1">
    <property type="nucleotide sequence ID" value="NZ_CP031165.1"/>
</dbReference>
<keyword evidence="3" id="KW-0808">Transferase</keyword>